<dbReference type="Gene3D" id="3.20.20.330">
    <property type="entry name" value="Homocysteine-binding-like domain"/>
    <property type="match status" value="1"/>
</dbReference>
<keyword evidence="7" id="KW-1185">Reference proteome</keyword>
<dbReference type="InParanoid" id="E2C781"/>
<dbReference type="SUPFAM" id="SSF82282">
    <property type="entry name" value="Homocysteine S-methyltransferase"/>
    <property type="match status" value="1"/>
</dbReference>
<dbReference type="Proteomes" id="UP000008237">
    <property type="component" value="Unassembled WGS sequence"/>
</dbReference>
<feature type="domain" description="Hcy-binding" evidence="5">
    <location>
        <begin position="1"/>
        <end position="315"/>
    </location>
</feature>
<evidence type="ECO:0000256" key="2">
    <source>
        <dbReference type="ARBA" id="ARBA00022679"/>
    </source>
</evidence>
<evidence type="ECO:0000256" key="4">
    <source>
        <dbReference type="PROSITE-ProRule" id="PRU00333"/>
    </source>
</evidence>
<comment type="pathway">
    <text evidence="3">Amino-acid biosynthesis; L-methionine biosynthesis via de novo pathway.</text>
</comment>
<organism evidence="7">
    <name type="scientific">Harpegnathos saltator</name>
    <name type="common">Jerdon's jumping ant</name>
    <dbReference type="NCBI Taxonomy" id="610380"/>
    <lineage>
        <taxon>Eukaryota</taxon>
        <taxon>Metazoa</taxon>
        <taxon>Ecdysozoa</taxon>
        <taxon>Arthropoda</taxon>
        <taxon>Hexapoda</taxon>
        <taxon>Insecta</taxon>
        <taxon>Pterygota</taxon>
        <taxon>Neoptera</taxon>
        <taxon>Endopterygota</taxon>
        <taxon>Hymenoptera</taxon>
        <taxon>Apocrita</taxon>
        <taxon>Aculeata</taxon>
        <taxon>Formicoidea</taxon>
        <taxon>Formicidae</taxon>
        <taxon>Ponerinae</taxon>
        <taxon>Ponerini</taxon>
        <taxon>Harpegnathos</taxon>
    </lineage>
</organism>
<gene>
    <name evidence="6" type="ORF">EAI_05589</name>
</gene>
<evidence type="ECO:0000256" key="1">
    <source>
        <dbReference type="ARBA" id="ARBA00022603"/>
    </source>
</evidence>
<evidence type="ECO:0000313" key="7">
    <source>
        <dbReference type="Proteomes" id="UP000008237"/>
    </source>
</evidence>
<dbReference type="GO" id="GO:0008168">
    <property type="term" value="F:methyltransferase activity"/>
    <property type="evidence" value="ECO:0007669"/>
    <property type="project" value="UniProtKB-KW"/>
</dbReference>
<dbReference type="OrthoDB" id="261426at2759"/>
<dbReference type="InterPro" id="IPR003726">
    <property type="entry name" value="HCY_dom"/>
</dbReference>
<proteinExistence type="predicted"/>
<evidence type="ECO:0000259" key="5">
    <source>
        <dbReference type="PROSITE" id="PS50970"/>
    </source>
</evidence>
<comment type="caution">
    <text evidence="4">Lacks conserved residue(s) required for the propagation of feature annotation.</text>
</comment>
<evidence type="ECO:0000256" key="3">
    <source>
        <dbReference type="ARBA" id="ARBA00034478"/>
    </source>
</evidence>
<protein>
    <submittedName>
        <fullName evidence="6">Homocysteine S-methyltransferase</fullName>
    </submittedName>
</protein>
<keyword evidence="2 6" id="KW-0808">Transferase</keyword>
<dbReference type="GO" id="GO:0032259">
    <property type="term" value="P:methylation"/>
    <property type="evidence" value="ECO:0007669"/>
    <property type="project" value="UniProtKB-KW"/>
</dbReference>
<dbReference type="EMBL" id="GL453340">
    <property type="protein sequence ID" value="EFN76194.1"/>
    <property type="molecule type" value="Genomic_DNA"/>
</dbReference>
<dbReference type="PANTHER" id="PTHR11103">
    <property type="entry name" value="SLR1189 PROTEIN"/>
    <property type="match status" value="1"/>
</dbReference>
<keyword evidence="1 6" id="KW-0489">Methyltransferase</keyword>
<dbReference type="STRING" id="610380.E2C781"/>
<accession>E2C781</accession>
<dbReference type="PANTHER" id="PTHR11103:SF10">
    <property type="entry name" value="HOMOCYSTEINE S-METHYLTRANSFERASE 1-RELATED"/>
    <property type="match status" value="1"/>
</dbReference>
<dbReference type="AlphaFoldDB" id="E2C781"/>
<evidence type="ECO:0000313" key="6">
    <source>
        <dbReference type="EMBL" id="EFN76194.1"/>
    </source>
</evidence>
<reference evidence="6 7" key="1">
    <citation type="journal article" date="2010" name="Science">
        <title>Genomic comparison of the ants Camponotus floridanus and Harpegnathos saltator.</title>
        <authorList>
            <person name="Bonasio R."/>
            <person name="Zhang G."/>
            <person name="Ye C."/>
            <person name="Mutti N.S."/>
            <person name="Fang X."/>
            <person name="Qin N."/>
            <person name="Donahue G."/>
            <person name="Yang P."/>
            <person name="Li Q."/>
            <person name="Li C."/>
            <person name="Zhang P."/>
            <person name="Huang Z."/>
            <person name="Berger S.L."/>
            <person name="Reinberg D."/>
            <person name="Wang J."/>
            <person name="Liebig J."/>
        </authorList>
    </citation>
    <scope>NUCLEOTIDE SEQUENCE [LARGE SCALE GENOMIC DNA]</scope>
    <source>
        <strain evidence="6 7">R22 G/1</strain>
    </source>
</reference>
<dbReference type="Pfam" id="PF02574">
    <property type="entry name" value="S-methyl_trans"/>
    <property type="match status" value="1"/>
</dbReference>
<sequence>MDKVIVLDGALDKQLSRNMPHISETDEVLAMRALMYDQDAVYKAHLDFLRAGAQIIRTNTYRTTISLFPSAFGLPICICDQTRVITAVALAKKAVRKYFEEIGGDSNNIEDYNQRRPLIAGCCDGYNFLPFYDVGKITKELPISQLLSFHEERIDILVRSGVDILAFESISCLIEVIAISQALRKYPTIRVWITFLCKMNGDLLDDNLLITAIMLCKETLPGQLMAVGVECQYIASSLEPIRTLMRNINNFKDWVFPFLFYIDKNHLSTMTVPVDAAGPSRPVQPVAQWLDIGVRYVGGGFGTNAEDIKEICREVDYYRISRGEMFATLMTCSAQNKNLSKM</sequence>
<name>E2C781_HARSA</name>
<dbReference type="InterPro" id="IPR036589">
    <property type="entry name" value="HCY_dom_sf"/>
</dbReference>
<dbReference type="PROSITE" id="PS50970">
    <property type="entry name" value="HCY"/>
    <property type="match status" value="1"/>
</dbReference>